<proteinExistence type="predicted"/>
<name>A0ABS2NKP4_9FIRM</name>
<evidence type="ECO:0000313" key="2">
    <source>
        <dbReference type="EMBL" id="MBM7613507.1"/>
    </source>
</evidence>
<reference evidence="2 3" key="1">
    <citation type="submission" date="2021-01" db="EMBL/GenBank/DDBJ databases">
        <title>Genomic Encyclopedia of Type Strains, Phase IV (KMG-IV): sequencing the most valuable type-strain genomes for metagenomic binning, comparative biology and taxonomic classification.</title>
        <authorList>
            <person name="Goeker M."/>
        </authorList>
    </citation>
    <scope>NUCLEOTIDE SEQUENCE [LARGE SCALE GENOMIC DNA]</scope>
    <source>
        <strain evidence="2 3">DSM 25890</strain>
    </source>
</reference>
<accession>A0ABS2NKP4</accession>
<keyword evidence="3" id="KW-1185">Reference proteome</keyword>
<dbReference type="Pfam" id="PF02698">
    <property type="entry name" value="DUF218"/>
    <property type="match status" value="1"/>
</dbReference>
<evidence type="ECO:0000259" key="1">
    <source>
        <dbReference type="Pfam" id="PF02698"/>
    </source>
</evidence>
<organism evidence="2 3">
    <name type="scientific">Alkaliphilus hydrothermalis</name>
    <dbReference type="NCBI Taxonomy" id="1482730"/>
    <lineage>
        <taxon>Bacteria</taxon>
        <taxon>Bacillati</taxon>
        <taxon>Bacillota</taxon>
        <taxon>Clostridia</taxon>
        <taxon>Peptostreptococcales</taxon>
        <taxon>Natronincolaceae</taxon>
        <taxon>Alkaliphilus</taxon>
    </lineage>
</organism>
<dbReference type="CDD" id="cd06259">
    <property type="entry name" value="YdcF-like"/>
    <property type="match status" value="1"/>
</dbReference>
<feature type="domain" description="DUF218" evidence="1">
    <location>
        <begin position="36"/>
        <end position="162"/>
    </location>
</feature>
<dbReference type="InterPro" id="IPR003848">
    <property type="entry name" value="DUF218"/>
</dbReference>
<gene>
    <name evidence="2" type="ORF">JOC73_000015</name>
</gene>
<dbReference type="EMBL" id="JAFBEE010000001">
    <property type="protein sequence ID" value="MBM7613507.1"/>
    <property type="molecule type" value="Genomic_DNA"/>
</dbReference>
<dbReference type="InterPro" id="IPR014729">
    <property type="entry name" value="Rossmann-like_a/b/a_fold"/>
</dbReference>
<dbReference type="PANTHER" id="PTHR30336">
    <property type="entry name" value="INNER MEMBRANE PROTEIN, PROBABLE PERMEASE"/>
    <property type="match status" value="1"/>
</dbReference>
<dbReference type="Proteomes" id="UP001314796">
    <property type="component" value="Unassembled WGS sequence"/>
</dbReference>
<protein>
    <submittedName>
        <fullName evidence="2">Vancomycin permeability regulator SanA</fullName>
    </submittedName>
</protein>
<dbReference type="PANTHER" id="PTHR30336:SF20">
    <property type="entry name" value="DUF218 DOMAIN-CONTAINING PROTEIN"/>
    <property type="match status" value="1"/>
</dbReference>
<dbReference type="RefSeq" id="WP_204399800.1">
    <property type="nucleotide sequence ID" value="NZ_JAFBEE010000001.1"/>
</dbReference>
<dbReference type="InterPro" id="IPR051599">
    <property type="entry name" value="Cell_Envelope_Assoc"/>
</dbReference>
<comment type="caution">
    <text evidence="2">The sequence shown here is derived from an EMBL/GenBank/DDBJ whole genome shotgun (WGS) entry which is preliminary data.</text>
</comment>
<evidence type="ECO:0000313" key="3">
    <source>
        <dbReference type="Proteomes" id="UP001314796"/>
    </source>
</evidence>
<sequence length="189" mass="21526">MKKSILLFTLILTLWGTLHAIIITIDGLNDDLAKVDVGVVLGNKVELTGEPSKRLQSRLDKGVELYKKGYLRYIIVSGGIGVEGFDEAVVMKEYMVEKGVPEEVIIVDIDGYNTMMTAVNSKKIMDEKELDSVMVISQYYHIARSRLAFKKAGFDKVYSAHGRFFEIRDFYSTAREVVGYYRYLLYNIK</sequence>
<dbReference type="Gene3D" id="3.40.50.620">
    <property type="entry name" value="HUPs"/>
    <property type="match status" value="1"/>
</dbReference>